<proteinExistence type="predicted"/>
<evidence type="ECO:0000313" key="1">
    <source>
        <dbReference type="EMBL" id="KAF2662812.1"/>
    </source>
</evidence>
<keyword evidence="2" id="KW-1185">Reference proteome</keyword>
<protein>
    <submittedName>
        <fullName evidence="1">Uncharacterized protein</fullName>
    </submittedName>
</protein>
<dbReference type="EMBL" id="MU004288">
    <property type="protein sequence ID" value="KAF2662812.1"/>
    <property type="molecule type" value="Genomic_DNA"/>
</dbReference>
<dbReference type="Proteomes" id="UP000799324">
    <property type="component" value="Unassembled WGS sequence"/>
</dbReference>
<reference evidence="1" key="1">
    <citation type="journal article" date="2020" name="Stud. Mycol.">
        <title>101 Dothideomycetes genomes: a test case for predicting lifestyles and emergence of pathogens.</title>
        <authorList>
            <person name="Haridas S."/>
            <person name="Albert R."/>
            <person name="Binder M."/>
            <person name="Bloem J."/>
            <person name="Labutti K."/>
            <person name="Salamov A."/>
            <person name="Andreopoulos B."/>
            <person name="Baker S."/>
            <person name="Barry K."/>
            <person name="Bills G."/>
            <person name="Bluhm B."/>
            <person name="Cannon C."/>
            <person name="Castanera R."/>
            <person name="Culley D."/>
            <person name="Daum C."/>
            <person name="Ezra D."/>
            <person name="Gonzalez J."/>
            <person name="Henrissat B."/>
            <person name="Kuo A."/>
            <person name="Liang C."/>
            <person name="Lipzen A."/>
            <person name="Lutzoni F."/>
            <person name="Magnuson J."/>
            <person name="Mondo S."/>
            <person name="Nolan M."/>
            <person name="Ohm R."/>
            <person name="Pangilinan J."/>
            <person name="Park H.-J."/>
            <person name="Ramirez L."/>
            <person name="Alfaro M."/>
            <person name="Sun H."/>
            <person name="Tritt A."/>
            <person name="Yoshinaga Y."/>
            <person name="Zwiers L.-H."/>
            <person name="Turgeon B."/>
            <person name="Goodwin S."/>
            <person name="Spatafora J."/>
            <person name="Crous P."/>
            <person name="Grigoriev I."/>
        </authorList>
    </citation>
    <scope>NUCLEOTIDE SEQUENCE</scope>
    <source>
        <strain evidence="1">CBS 122681</strain>
    </source>
</reference>
<name>A0A6A6TSL7_9PLEO</name>
<evidence type="ECO:0000313" key="2">
    <source>
        <dbReference type="Proteomes" id="UP000799324"/>
    </source>
</evidence>
<gene>
    <name evidence="1" type="ORF">K491DRAFT_3029</name>
</gene>
<dbReference type="PROSITE" id="PS51257">
    <property type="entry name" value="PROKAR_LIPOPROTEIN"/>
    <property type="match status" value="1"/>
</dbReference>
<dbReference type="AlphaFoldDB" id="A0A6A6TSL7"/>
<sequence>MGRGRRTVISCGVSFCGCPVRAPNAVLFSRQRQTLTIQSSRRFVRFRDRQALPFYRVFLVDLLTRVRLARSFRNKAHATFREQSCNRSSCSACMIDQLLLKPFTILEQPMGQRVHWWSDDLPLLRTQETTLFSGSPPRDFVDGCQSRRMTHIRRTMARQLT</sequence>
<organism evidence="1 2">
    <name type="scientific">Lophiostoma macrostomum CBS 122681</name>
    <dbReference type="NCBI Taxonomy" id="1314788"/>
    <lineage>
        <taxon>Eukaryota</taxon>
        <taxon>Fungi</taxon>
        <taxon>Dikarya</taxon>
        <taxon>Ascomycota</taxon>
        <taxon>Pezizomycotina</taxon>
        <taxon>Dothideomycetes</taxon>
        <taxon>Pleosporomycetidae</taxon>
        <taxon>Pleosporales</taxon>
        <taxon>Lophiostomataceae</taxon>
        <taxon>Lophiostoma</taxon>
    </lineage>
</organism>
<accession>A0A6A6TSL7</accession>